<feature type="domain" description="Rhodopsin" evidence="8">
    <location>
        <begin position="7"/>
        <end position="145"/>
    </location>
</feature>
<evidence type="ECO:0000256" key="4">
    <source>
        <dbReference type="ARBA" id="ARBA00023136"/>
    </source>
</evidence>
<protein>
    <recommendedName>
        <fullName evidence="8">Rhodopsin domain-containing protein</fullName>
    </recommendedName>
</protein>
<dbReference type="InterPro" id="IPR052337">
    <property type="entry name" value="SAT4-like"/>
</dbReference>
<evidence type="ECO:0000313" key="10">
    <source>
        <dbReference type="Proteomes" id="UP000799777"/>
    </source>
</evidence>
<feature type="transmembrane region" description="Helical" evidence="7">
    <location>
        <begin position="7"/>
        <end position="31"/>
    </location>
</feature>
<keyword evidence="3 7" id="KW-1133">Transmembrane helix</keyword>
<keyword evidence="10" id="KW-1185">Reference proteome</keyword>
<dbReference type="PANTHER" id="PTHR33048">
    <property type="entry name" value="PTH11-LIKE INTEGRAL MEMBRANE PROTEIN (AFU_ORTHOLOGUE AFUA_5G11245)"/>
    <property type="match status" value="1"/>
</dbReference>
<dbReference type="EMBL" id="ML978186">
    <property type="protein sequence ID" value="KAF2030826.1"/>
    <property type="molecule type" value="Genomic_DNA"/>
</dbReference>
<evidence type="ECO:0000256" key="2">
    <source>
        <dbReference type="ARBA" id="ARBA00022692"/>
    </source>
</evidence>
<proteinExistence type="inferred from homology"/>
<dbReference type="OrthoDB" id="3934549at2759"/>
<feature type="transmembrane region" description="Helical" evidence="7">
    <location>
        <begin position="82"/>
        <end position="100"/>
    </location>
</feature>
<dbReference type="Proteomes" id="UP000799777">
    <property type="component" value="Unassembled WGS sequence"/>
</dbReference>
<feature type="transmembrane region" description="Helical" evidence="7">
    <location>
        <begin position="51"/>
        <end position="70"/>
    </location>
</feature>
<accession>A0A9P4LKW6</accession>
<comment type="caution">
    <text evidence="9">The sequence shown here is derived from an EMBL/GenBank/DDBJ whole genome shotgun (WGS) entry which is preliminary data.</text>
</comment>
<gene>
    <name evidence="9" type="ORF">EK21DRAFT_64618</name>
</gene>
<sequence length="237" mass="26576">MIHWACGFGIFVILWCMANILAGLLICRLIARNWDFTIQGTCGSQRDWYTSMGVINILTDILLIGLPMPYLYKLRLATPKKVLAMGMLSIGIGTWVITIYRQVVLPNLVFEDMTHSGVLATVLSSIEPSVAIILACIPLIGPLWVRSRSDVMSSGYEYESSKKSQTYSNRAKTRDQHRIDDVDDSASDIQLRPVSPDYSTKTLTRTHETKKTRRSSHIAGPGPGTITVERRWEVNTE</sequence>
<evidence type="ECO:0000256" key="6">
    <source>
        <dbReference type="SAM" id="MobiDB-lite"/>
    </source>
</evidence>
<dbReference type="Pfam" id="PF20684">
    <property type="entry name" value="Fung_rhodopsin"/>
    <property type="match status" value="1"/>
</dbReference>
<feature type="transmembrane region" description="Helical" evidence="7">
    <location>
        <begin position="120"/>
        <end position="145"/>
    </location>
</feature>
<dbReference type="InterPro" id="IPR049326">
    <property type="entry name" value="Rhodopsin_dom_fungi"/>
</dbReference>
<dbReference type="AlphaFoldDB" id="A0A9P4LKW6"/>
<feature type="region of interest" description="Disordered" evidence="6">
    <location>
        <begin position="162"/>
        <end position="225"/>
    </location>
</feature>
<evidence type="ECO:0000256" key="1">
    <source>
        <dbReference type="ARBA" id="ARBA00004141"/>
    </source>
</evidence>
<keyword evidence="2 7" id="KW-0812">Transmembrane</keyword>
<evidence type="ECO:0000256" key="7">
    <source>
        <dbReference type="SAM" id="Phobius"/>
    </source>
</evidence>
<keyword evidence="4 7" id="KW-0472">Membrane</keyword>
<evidence type="ECO:0000259" key="8">
    <source>
        <dbReference type="Pfam" id="PF20684"/>
    </source>
</evidence>
<name>A0A9P4LKW6_9PLEO</name>
<comment type="subcellular location">
    <subcellularLocation>
        <location evidence="1">Membrane</location>
        <topology evidence="1">Multi-pass membrane protein</topology>
    </subcellularLocation>
</comment>
<comment type="similarity">
    <text evidence="5">Belongs to the SAT4 family.</text>
</comment>
<dbReference type="GO" id="GO:0016020">
    <property type="term" value="C:membrane"/>
    <property type="evidence" value="ECO:0007669"/>
    <property type="project" value="UniProtKB-SubCell"/>
</dbReference>
<evidence type="ECO:0000256" key="3">
    <source>
        <dbReference type="ARBA" id="ARBA00022989"/>
    </source>
</evidence>
<evidence type="ECO:0000313" key="9">
    <source>
        <dbReference type="EMBL" id="KAF2030826.1"/>
    </source>
</evidence>
<reference evidence="9" key="1">
    <citation type="journal article" date="2020" name="Stud. Mycol.">
        <title>101 Dothideomycetes genomes: a test case for predicting lifestyles and emergence of pathogens.</title>
        <authorList>
            <person name="Haridas S."/>
            <person name="Albert R."/>
            <person name="Binder M."/>
            <person name="Bloem J."/>
            <person name="Labutti K."/>
            <person name="Salamov A."/>
            <person name="Andreopoulos B."/>
            <person name="Baker S."/>
            <person name="Barry K."/>
            <person name="Bills G."/>
            <person name="Bluhm B."/>
            <person name="Cannon C."/>
            <person name="Castanera R."/>
            <person name="Culley D."/>
            <person name="Daum C."/>
            <person name="Ezra D."/>
            <person name="Gonzalez J."/>
            <person name="Henrissat B."/>
            <person name="Kuo A."/>
            <person name="Liang C."/>
            <person name="Lipzen A."/>
            <person name="Lutzoni F."/>
            <person name="Magnuson J."/>
            <person name="Mondo S."/>
            <person name="Nolan M."/>
            <person name="Ohm R."/>
            <person name="Pangilinan J."/>
            <person name="Park H.-J."/>
            <person name="Ramirez L."/>
            <person name="Alfaro M."/>
            <person name="Sun H."/>
            <person name="Tritt A."/>
            <person name="Yoshinaga Y."/>
            <person name="Zwiers L.-H."/>
            <person name="Turgeon B."/>
            <person name="Goodwin S."/>
            <person name="Spatafora J."/>
            <person name="Crous P."/>
            <person name="Grigoriev I."/>
        </authorList>
    </citation>
    <scope>NUCLEOTIDE SEQUENCE</scope>
    <source>
        <strain evidence="9">CBS 110217</strain>
    </source>
</reference>
<organism evidence="9 10">
    <name type="scientific">Setomelanomma holmii</name>
    <dbReference type="NCBI Taxonomy" id="210430"/>
    <lineage>
        <taxon>Eukaryota</taxon>
        <taxon>Fungi</taxon>
        <taxon>Dikarya</taxon>
        <taxon>Ascomycota</taxon>
        <taxon>Pezizomycotina</taxon>
        <taxon>Dothideomycetes</taxon>
        <taxon>Pleosporomycetidae</taxon>
        <taxon>Pleosporales</taxon>
        <taxon>Pleosporineae</taxon>
        <taxon>Phaeosphaeriaceae</taxon>
        <taxon>Setomelanomma</taxon>
    </lineage>
</organism>
<dbReference type="PANTHER" id="PTHR33048:SF57">
    <property type="entry name" value="INTEGRAL MEMBRANE PROTEIN-RELATED"/>
    <property type="match status" value="1"/>
</dbReference>
<evidence type="ECO:0000256" key="5">
    <source>
        <dbReference type="ARBA" id="ARBA00038359"/>
    </source>
</evidence>